<sequence>MPAIVYYCLLLLFSLPTQAADWQQPAYLQQAFIEIALGREHEQSSAGILLRWHTPIRYRLHSEGFTPTSQLQQLVDVHMQQLASITQHPMQAVEHHANLDIFIVPSQHQHRWLTKILQRSPFSAELLNNNLCLGQFKAKQQGIYAGIVLIPLDRVMAKGRLADCIIEELTQVMGLPNDSNRVFPSIFNDNSIDRYLTGLDWTLLKMLYHPQLRAGMTTEQVRPLLPNIIQQLQQQGVLERAEREARRQGLFPLIE</sequence>
<evidence type="ECO:0000313" key="2">
    <source>
        <dbReference type="EMBL" id="MFB9885230.1"/>
    </source>
</evidence>
<gene>
    <name evidence="2" type="ORF">ACFFLH_02225</name>
</gene>
<reference evidence="2 3" key="1">
    <citation type="submission" date="2024-09" db="EMBL/GenBank/DDBJ databases">
        <authorList>
            <person name="Sun Q."/>
            <person name="Mori K."/>
        </authorList>
    </citation>
    <scope>NUCLEOTIDE SEQUENCE [LARGE SCALE GENOMIC DNA]</scope>
    <source>
        <strain evidence="2 3">ATCC 51285</strain>
    </source>
</reference>
<accession>A0ABV5Z7G6</accession>
<keyword evidence="3" id="KW-1185">Reference proteome</keyword>
<feature type="signal peptide" evidence="1">
    <location>
        <begin position="1"/>
        <end position="19"/>
    </location>
</feature>
<organism evidence="2 3">
    <name type="scientific">Balneatrix alpica</name>
    <dbReference type="NCBI Taxonomy" id="75684"/>
    <lineage>
        <taxon>Bacteria</taxon>
        <taxon>Pseudomonadati</taxon>
        <taxon>Pseudomonadota</taxon>
        <taxon>Gammaproteobacteria</taxon>
        <taxon>Oceanospirillales</taxon>
        <taxon>Balneatrichaceae</taxon>
        <taxon>Balneatrix</taxon>
    </lineage>
</organism>
<comment type="caution">
    <text evidence="2">The sequence shown here is derived from an EMBL/GenBank/DDBJ whole genome shotgun (WGS) entry which is preliminary data.</text>
</comment>
<dbReference type="Pfam" id="PF11150">
    <property type="entry name" value="DUF2927"/>
    <property type="match status" value="1"/>
</dbReference>
<keyword evidence="1" id="KW-0732">Signal</keyword>
<dbReference type="EMBL" id="JBHLZN010000001">
    <property type="protein sequence ID" value="MFB9885230.1"/>
    <property type="molecule type" value="Genomic_DNA"/>
</dbReference>
<evidence type="ECO:0000313" key="3">
    <source>
        <dbReference type="Proteomes" id="UP001589628"/>
    </source>
</evidence>
<dbReference type="RefSeq" id="WP_035461320.1">
    <property type="nucleotide sequence ID" value="NZ_JBHLZN010000001.1"/>
</dbReference>
<proteinExistence type="predicted"/>
<feature type="chain" id="PRO_5046476451" evidence="1">
    <location>
        <begin position="20"/>
        <end position="255"/>
    </location>
</feature>
<dbReference type="Proteomes" id="UP001589628">
    <property type="component" value="Unassembled WGS sequence"/>
</dbReference>
<protein>
    <submittedName>
        <fullName evidence="2">DUF2927 domain-containing protein</fullName>
    </submittedName>
</protein>
<dbReference type="InterPro" id="IPR021323">
    <property type="entry name" value="DUF2927"/>
</dbReference>
<evidence type="ECO:0000256" key="1">
    <source>
        <dbReference type="SAM" id="SignalP"/>
    </source>
</evidence>
<name>A0ABV5Z7G6_9GAMM</name>